<dbReference type="Proteomes" id="UP001295684">
    <property type="component" value="Unassembled WGS sequence"/>
</dbReference>
<comment type="caution">
    <text evidence="2">The sequence shown here is derived from an EMBL/GenBank/DDBJ whole genome shotgun (WGS) entry which is preliminary data.</text>
</comment>
<protein>
    <submittedName>
        <fullName evidence="2">Uncharacterized protein</fullName>
    </submittedName>
</protein>
<evidence type="ECO:0000256" key="1">
    <source>
        <dbReference type="SAM" id="Phobius"/>
    </source>
</evidence>
<sequence>MNNLNTQSLNLILFIIFFISEVGLWSEFFNQFNKQSSLKSLTRSNDKTIKIRIINSPANVCRPFSQGLRSKHKHNVQGVPQLTIAFPLVVCLICKDYCLSLGTLVKVQISGLFLSSIAIIKIIFSFKPITVNDPVLLLVRLAIFWSSVLSEHLVEHKLLNLKVGIIYFFKMKDGSRILAKALRCTGKYCPCNLASKLIN</sequence>
<name>A0AAD2D3J9_EUPCR</name>
<dbReference type="EMBL" id="CAMPGE010020623">
    <property type="protein sequence ID" value="CAI2378846.1"/>
    <property type="molecule type" value="Genomic_DNA"/>
</dbReference>
<dbReference type="AlphaFoldDB" id="A0AAD2D3J9"/>
<evidence type="ECO:0000313" key="3">
    <source>
        <dbReference type="Proteomes" id="UP001295684"/>
    </source>
</evidence>
<organism evidence="2 3">
    <name type="scientific">Euplotes crassus</name>
    <dbReference type="NCBI Taxonomy" id="5936"/>
    <lineage>
        <taxon>Eukaryota</taxon>
        <taxon>Sar</taxon>
        <taxon>Alveolata</taxon>
        <taxon>Ciliophora</taxon>
        <taxon>Intramacronucleata</taxon>
        <taxon>Spirotrichea</taxon>
        <taxon>Hypotrichia</taxon>
        <taxon>Euplotida</taxon>
        <taxon>Euplotidae</taxon>
        <taxon>Moneuplotes</taxon>
    </lineage>
</organism>
<proteinExistence type="predicted"/>
<keyword evidence="1" id="KW-0812">Transmembrane</keyword>
<reference evidence="2" key="1">
    <citation type="submission" date="2023-07" db="EMBL/GenBank/DDBJ databases">
        <authorList>
            <consortium name="AG Swart"/>
            <person name="Singh M."/>
            <person name="Singh A."/>
            <person name="Seah K."/>
            <person name="Emmerich C."/>
        </authorList>
    </citation>
    <scope>NUCLEOTIDE SEQUENCE</scope>
    <source>
        <strain evidence="2">DP1</strain>
    </source>
</reference>
<accession>A0AAD2D3J9</accession>
<feature type="transmembrane region" description="Helical" evidence="1">
    <location>
        <begin position="12"/>
        <end position="29"/>
    </location>
</feature>
<evidence type="ECO:0000313" key="2">
    <source>
        <dbReference type="EMBL" id="CAI2378846.1"/>
    </source>
</evidence>
<keyword evidence="1" id="KW-1133">Transmembrane helix</keyword>
<gene>
    <name evidence="2" type="ORF">ECRASSUSDP1_LOCUS20246</name>
</gene>
<keyword evidence="3" id="KW-1185">Reference proteome</keyword>
<keyword evidence="1" id="KW-0472">Membrane</keyword>